<gene>
    <name evidence="2" type="ORF">TSAR_007261</name>
</gene>
<organism evidence="2 3">
    <name type="scientific">Trichomalopsis sarcophagae</name>
    <dbReference type="NCBI Taxonomy" id="543379"/>
    <lineage>
        <taxon>Eukaryota</taxon>
        <taxon>Metazoa</taxon>
        <taxon>Ecdysozoa</taxon>
        <taxon>Arthropoda</taxon>
        <taxon>Hexapoda</taxon>
        <taxon>Insecta</taxon>
        <taxon>Pterygota</taxon>
        <taxon>Neoptera</taxon>
        <taxon>Endopterygota</taxon>
        <taxon>Hymenoptera</taxon>
        <taxon>Apocrita</taxon>
        <taxon>Proctotrupomorpha</taxon>
        <taxon>Chalcidoidea</taxon>
        <taxon>Pteromalidae</taxon>
        <taxon>Pteromalinae</taxon>
        <taxon>Trichomalopsis</taxon>
    </lineage>
</organism>
<feature type="compositionally biased region" description="Polar residues" evidence="1">
    <location>
        <begin position="1"/>
        <end position="11"/>
    </location>
</feature>
<reference evidence="2 3" key="1">
    <citation type="journal article" date="2017" name="Curr. Biol.">
        <title>The Evolution of Venom by Co-option of Single-Copy Genes.</title>
        <authorList>
            <person name="Martinson E.O."/>
            <person name="Mrinalini"/>
            <person name="Kelkar Y.D."/>
            <person name="Chang C.H."/>
            <person name="Werren J.H."/>
        </authorList>
    </citation>
    <scope>NUCLEOTIDE SEQUENCE [LARGE SCALE GENOMIC DNA]</scope>
    <source>
        <strain evidence="2 3">Alberta</strain>
        <tissue evidence="2">Whole body</tissue>
    </source>
</reference>
<feature type="compositionally biased region" description="Basic and acidic residues" evidence="1">
    <location>
        <begin position="17"/>
        <end position="29"/>
    </location>
</feature>
<protein>
    <submittedName>
        <fullName evidence="2">Uncharacterized protein</fullName>
    </submittedName>
</protein>
<dbReference type="Proteomes" id="UP000215335">
    <property type="component" value="Unassembled WGS sequence"/>
</dbReference>
<evidence type="ECO:0000256" key="1">
    <source>
        <dbReference type="SAM" id="MobiDB-lite"/>
    </source>
</evidence>
<evidence type="ECO:0000313" key="3">
    <source>
        <dbReference type="Proteomes" id="UP000215335"/>
    </source>
</evidence>
<comment type="caution">
    <text evidence="2">The sequence shown here is derived from an EMBL/GenBank/DDBJ whole genome shotgun (WGS) entry which is preliminary data.</text>
</comment>
<accession>A0A232F706</accession>
<evidence type="ECO:0000313" key="2">
    <source>
        <dbReference type="EMBL" id="OXU26455.1"/>
    </source>
</evidence>
<proteinExistence type="predicted"/>
<feature type="region of interest" description="Disordered" evidence="1">
    <location>
        <begin position="1"/>
        <end position="36"/>
    </location>
</feature>
<keyword evidence="3" id="KW-1185">Reference proteome</keyword>
<dbReference type="EMBL" id="NNAY01000797">
    <property type="protein sequence ID" value="OXU26455.1"/>
    <property type="molecule type" value="Genomic_DNA"/>
</dbReference>
<name>A0A232F706_9HYME</name>
<dbReference type="AlphaFoldDB" id="A0A232F706"/>
<sequence length="107" mass="12452">MHLRQATSKPSSGVEDLATRQVKEADGSTKRALSPQKREVVEDQFYKYLTVNQYPLHIINQQMDRKTLNSYHHNSISAAIKKVKKEQVRKVLEELANQKNLMPKEYK</sequence>